<sequence length="85" mass="9959">MIKISDCVDRSLRIDIIAGVCFEKWLNGRKMRRLYFNSQLILSKNDSNTTREYNQRTSNIQAGHKTITNTLKNAIRRQRNNGEVM</sequence>
<evidence type="ECO:0000313" key="1">
    <source>
        <dbReference type="Proteomes" id="UP000887564"/>
    </source>
</evidence>
<proteinExistence type="predicted"/>
<name>A0A914SG77_PAREQ</name>
<keyword evidence="1" id="KW-1185">Reference proteome</keyword>
<dbReference type="WBParaSite" id="PEQ_0001300101-mRNA-1">
    <property type="protein sequence ID" value="PEQ_0001300101-mRNA-1"/>
    <property type="gene ID" value="PEQ_0001300101"/>
</dbReference>
<dbReference type="AlphaFoldDB" id="A0A914SG77"/>
<protein>
    <submittedName>
        <fullName evidence="2">Uncharacterized protein</fullName>
    </submittedName>
</protein>
<organism evidence="1 2">
    <name type="scientific">Parascaris equorum</name>
    <name type="common">Equine roundworm</name>
    <dbReference type="NCBI Taxonomy" id="6256"/>
    <lineage>
        <taxon>Eukaryota</taxon>
        <taxon>Metazoa</taxon>
        <taxon>Ecdysozoa</taxon>
        <taxon>Nematoda</taxon>
        <taxon>Chromadorea</taxon>
        <taxon>Rhabditida</taxon>
        <taxon>Spirurina</taxon>
        <taxon>Ascaridomorpha</taxon>
        <taxon>Ascaridoidea</taxon>
        <taxon>Ascarididae</taxon>
        <taxon>Parascaris</taxon>
    </lineage>
</organism>
<dbReference type="Proteomes" id="UP000887564">
    <property type="component" value="Unplaced"/>
</dbReference>
<accession>A0A914SG77</accession>
<evidence type="ECO:0000313" key="2">
    <source>
        <dbReference type="WBParaSite" id="PEQ_0001300101-mRNA-1"/>
    </source>
</evidence>
<reference evidence="2" key="1">
    <citation type="submission" date="2022-11" db="UniProtKB">
        <authorList>
            <consortium name="WormBaseParasite"/>
        </authorList>
    </citation>
    <scope>IDENTIFICATION</scope>
</reference>